<organism evidence="1 2">
    <name type="scientific">Hoeflea alexandrii</name>
    <dbReference type="NCBI Taxonomy" id="288436"/>
    <lineage>
        <taxon>Bacteria</taxon>
        <taxon>Pseudomonadati</taxon>
        <taxon>Pseudomonadota</taxon>
        <taxon>Alphaproteobacteria</taxon>
        <taxon>Hyphomicrobiales</taxon>
        <taxon>Rhizobiaceae</taxon>
        <taxon>Hoeflea</taxon>
    </lineage>
</organism>
<reference evidence="1 2" key="1">
    <citation type="submission" date="2020-01" db="EMBL/GenBank/DDBJ databases">
        <title>Genomes of bacteria type strains.</title>
        <authorList>
            <person name="Chen J."/>
            <person name="Zhu S."/>
            <person name="Yang J."/>
        </authorList>
    </citation>
    <scope>NUCLEOTIDE SEQUENCE [LARGE SCALE GENOMIC DNA]</scope>
    <source>
        <strain evidence="1 2">DSM 16655</strain>
    </source>
</reference>
<dbReference type="Proteomes" id="UP001320715">
    <property type="component" value="Unassembled WGS sequence"/>
</dbReference>
<name>A0ABT1CVB2_9HYPH</name>
<evidence type="ECO:0000313" key="1">
    <source>
        <dbReference type="EMBL" id="MCO6410114.1"/>
    </source>
</evidence>
<proteinExistence type="predicted"/>
<protein>
    <submittedName>
        <fullName evidence="1">Uncharacterized protein</fullName>
    </submittedName>
</protein>
<dbReference type="EMBL" id="JAAAML010000003">
    <property type="protein sequence ID" value="MCO6410114.1"/>
    <property type="molecule type" value="Genomic_DNA"/>
</dbReference>
<gene>
    <name evidence="1" type="ORF">GTW23_18165</name>
</gene>
<accession>A0ABT1CVB2</accession>
<keyword evidence="2" id="KW-1185">Reference proteome</keyword>
<comment type="caution">
    <text evidence="1">The sequence shown here is derived from an EMBL/GenBank/DDBJ whole genome shotgun (WGS) entry which is preliminary data.</text>
</comment>
<evidence type="ECO:0000313" key="2">
    <source>
        <dbReference type="Proteomes" id="UP001320715"/>
    </source>
</evidence>
<dbReference type="RefSeq" id="WP_252916831.1">
    <property type="nucleotide sequence ID" value="NZ_JAAAML010000003.1"/>
</dbReference>
<sequence length="102" mass="11007">MILILLAGCADGRFVAAEQERASAEQVESALSVAGEARRIGRSIPEYPDACRLTHRSGVKEGDRLDAALVKTDRSLSRANGQIRECAGWYDEMKAGIEGAED</sequence>